<dbReference type="Gene3D" id="3.40.10.10">
    <property type="entry name" value="DNA Methylphosphotriester Repair Domain"/>
    <property type="match status" value="1"/>
</dbReference>
<sequence length="324" mass="35984">MKFKSVLRVTLPALLALFASTLSAAPETFSQAKRLLREHVYHDQNASRGTFYCACQFNWVGRSGGRLDPSSCGLTVTKLEERAQRIEWEHVVPASTAGRHLACWRNGGRENCQKTDPAFNRLEADMFNLVPAVGSVNAMRSDINYGMVAGRYENLGNCSTKIGTQNRVVEPRDEVKGMAARTTFYMADRYNIRLSRQQEAVLIAWDRQFPVTPWELERNRRISRAMGHSNEFVTGERRWTQGYRPSGEGLSHNPGRSSAQPSARPQMPTQVASAGVVIGNRRSGVYHLPTGCPSYNQVGQSNRVPFPSESAAVAAGFRKAGNCQ</sequence>
<dbReference type="SUPFAM" id="SSF54060">
    <property type="entry name" value="His-Me finger endonucleases"/>
    <property type="match status" value="1"/>
</dbReference>
<evidence type="ECO:0000313" key="4">
    <source>
        <dbReference type="EMBL" id="KKN89604.1"/>
    </source>
</evidence>
<gene>
    <name evidence="4" type="ORF">LCGC14_0237360</name>
</gene>
<keyword evidence="1" id="KW-0540">Nuclease</keyword>
<accession>A0A0F9UD61</accession>
<evidence type="ECO:0000256" key="1">
    <source>
        <dbReference type="ARBA" id="ARBA00022722"/>
    </source>
</evidence>
<evidence type="ECO:0000256" key="3">
    <source>
        <dbReference type="SAM" id="MobiDB-lite"/>
    </source>
</evidence>
<evidence type="ECO:0000256" key="2">
    <source>
        <dbReference type="ARBA" id="ARBA00022801"/>
    </source>
</evidence>
<proteinExistence type="predicted"/>
<dbReference type="InterPro" id="IPR044925">
    <property type="entry name" value="His-Me_finger_sf"/>
</dbReference>
<reference evidence="4" key="1">
    <citation type="journal article" date="2015" name="Nature">
        <title>Complex archaea that bridge the gap between prokaryotes and eukaryotes.</title>
        <authorList>
            <person name="Spang A."/>
            <person name="Saw J.H."/>
            <person name="Jorgensen S.L."/>
            <person name="Zaremba-Niedzwiedzka K."/>
            <person name="Martijn J."/>
            <person name="Lind A.E."/>
            <person name="van Eijk R."/>
            <person name="Schleper C."/>
            <person name="Guy L."/>
            <person name="Ettema T.J."/>
        </authorList>
    </citation>
    <scope>NUCLEOTIDE SEQUENCE</scope>
</reference>
<dbReference type="SUPFAM" id="SSF57884">
    <property type="entry name" value="Ada DNA repair protein, N-terminal domain (N-Ada 10)"/>
    <property type="match status" value="1"/>
</dbReference>
<dbReference type="InterPro" id="IPR035451">
    <property type="entry name" value="Ada-like_dom_sf"/>
</dbReference>
<feature type="compositionally biased region" description="Polar residues" evidence="3">
    <location>
        <begin position="254"/>
        <end position="271"/>
    </location>
</feature>
<comment type="caution">
    <text evidence="4">The sequence shown here is derived from an EMBL/GenBank/DDBJ whole genome shotgun (WGS) entry which is preliminary data.</text>
</comment>
<keyword evidence="2" id="KW-0378">Hydrolase</keyword>
<dbReference type="PANTHER" id="PTHR33607">
    <property type="entry name" value="ENDONUCLEASE-1"/>
    <property type="match status" value="1"/>
</dbReference>
<dbReference type="InterPro" id="IPR007346">
    <property type="entry name" value="Endonuclease-I"/>
</dbReference>
<dbReference type="GO" id="GO:0016787">
    <property type="term" value="F:hydrolase activity"/>
    <property type="evidence" value="ECO:0007669"/>
    <property type="project" value="UniProtKB-KW"/>
</dbReference>
<name>A0A0F9UD61_9ZZZZ</name>
<organism evidence="4">
    <name type="scientific">marine sediment metagenome</name>
    <dbReference type="NCBI Taxonomy" id="412755"/>
    <lineage>
        <taxon>unclassified sequences</taxon>
        <taxon>metagenomes</taxon>
        <taxon>ecological metagenomes</taxon>
    </lineage>
</organism>
<dbReference type="EMBL" id="LAZR01000117">
    <property type="protein sequence ID" value="KKN89604.1"/>
    <property type="molecule type" value="Genomic_DNA"/>
</dbReference>
<dbReference type="Pfam" id="PF04231">
    <property type="entry name" value="Endonuclease_1"/>
    <property type="match status" value="1"/>
</dbReference>
<dbReference type="GO" id="GO:0004518">
    <property type="term" value="F:nuclease activity"/>
    <property type="evidence" value="ECO:0007669"/>
    <property type="project" value="UniProtKB-KW"/>
</dbReference>
<protein>
    <submittedName>
        <fullName evidence="4">Uncharacterized protein</fullName>
    </submittedName>
</protein>
<feature type="region of interest" description="Disordered" evidence="3">
    <location>
        <begin position="236"/>
        <end position="271"/>
    </location>
</feature>
<dbReference type="AlphaFoldDB" id="A0A0F9UD61"/>
<dbReference type="PANTHER" id="PTHR33607:SF2">
    <property type="entry name" value="ENDONUCLEASE-1"/>
    <property type="match status" value="1"/>
</dbReference>